<protein>
    <submittedName>
        <fullName evidence="1">Uncharacterized protein</fullName>
    </submittedName>
</protein>
<dbReference type="Proteomes" id="UP000799421">
    <property type="component" value="Unassembled WGS sequence"/>
</dbReference>
<evidence type="ECO:0000313" key="2">
    <source>
        <dbReference type="Proteomes" id="UP000799421"/>
    </source>
</evidence>
<dbReference type="EMBL" id="MU005958">
    <property type="protein sequence ID" value="KAF2864222.1"/>
    <property type="molecule type" value="Genomic_DNA"/>
</dbReference>
<reference evidence="1" key="1">
    <citation type="journal article" date="2020" name="Stud. Mycol.">
        <title>101 Dothideomycetes genomes: a test case for predicting lifestyles and emergence of pathogens.</title>
        <authorList>
            <person name="Haridas S."/>
            <person name="Albert R."/>
            <person name="Binder M."/>
            <person name="Bloem J."/>
            <person name="Labutti K."/>
            <person name="Salamov A."/>
            <person name="Andreopoulos B."/>
            <person name="Baker S."/>
            <person name="Barry K."/>
            <person name="Bills G."/>
            <person name="Bluhm B."/>
            <person name="Cannon C."/>
            <person name="Castanera R."/>
            <person name="Culley D."/>
            <person name="Daum C."/>
            <person name="Ezra D."/>
            <person name="Gonzalez J."/>
            <person name="Henrissat B."/>
            <person name="Kuo A."/>
            <person name="Liang C."/>
            <person name="Lipzen A."/>
            <person name="Lutzoni F."/>
            <person name="Magnuson J."/>
            <person name="Mondo S."/>
            <person name="Nolan M."/>
            <person name="Ohm R."/>
            <person name="Pangilinan J."/>
            <person name="Park H.-J."/>
            <person name="Ramirez L."/>
            <person name="Alfaro M."/>
            <person name="Sun H."/>
            <person name="Tritt A."/>
            <person name="Yoshinaga Y."/>
            <person name="Zwiers L.-H."/>
            <person name="Turgeon B."/>
            <person name="Goodwin S."/>
            <person name="Spatafora J."/>
            <person name="Crous P."/>
            <person name="Grigoriev I."/>
        </authorList>
    </citation>
    <scope>NUCLEOTIDE SEQUENCE</scope>
    <source>
        <strain evidence="1">CBS 480.64</strain>
    </source>
</reference>
<accession>A0A6A7CAI7</accession>
<dbReference type="AlphaFoldDB" id="A0A6A7CAI7"/>
<keyword evidence="2" id="KW-1185">Reference proteome</keyword>
<name>A0A6A7CAI7_9PEZI</name>
<organism evidence="1 2">
    <name type="scientific">Piedraia hortae CBS 480.64</name>
    <dbReference type="NCBI Taxonomy" id="1314780"/>
    <lineage>
        <taxon>Eukaryota</taxon>
        <taxon>Fungi</taxon>
        <taxon>Dikarya</taxon>
        <taxon>Ascomycota</taxon>
        <taxon>Pezizomycotina</taxon>
        <taxon>Dothideomycetes</taxon>
        <taxon>Dothideomycetidae</taxon>
        <taxon>Capnodiales</taxon>
        <taxon>Piedraiaceae</taxon>
        <taxon>Piedraia</taxon>
    </lineage>
</organism>
<sequence>MSAVDPVSVTTTVTVLGPEVSTMVLTLVTDATGVPDEVVGVSVTTVSSVRVGRVQVKMSAVDSVSVGRTVTVTVSGPEVSPRVLTSVMVTTTGVPDEVAVVSVTTVSSVNVGRSQVSILGVESGPVKMTVSVGISEVSPTVVTSVTDTTGAELVVTEVSKLKVGNVQVSIPVSDEEGLLLTAVSSDKVGSVQVSIPVSDEAVSSDNVGSVTVKSFCPWLLSVTTAVTLSVTVTTSGGRLCNWLLGVVTTVTL</sequence>
<gene>
    <name evidence="1" type="ORF">K470DRAFT_55414</name>
</gene>
<evidence type="ECO:0000313" key="1">
    <source>
        <dbReference type="EMBL" id="KAF2864222.1"/>
    </source>
</evidence>
<proteinExistence type="predicted"/>